<comment type="subcellular location">
    <subcellularLocation>
        <location evidence="1 12">Cytoplasm</location>
    </subcellularLocation>
</comment>
<feature type="modified residue" description="2-(S-cysteinyl)pyruvic acid O-phosphothioketal" evidence="12">
    <location>
        <position position="117"/>
    </location>
</feature>
<keyword evidence="3 12" id="KW-0963">Cytoplasm</keyword>
<dbReference type="PANTHER" id="PTHR43783:SF1">
    <property type="entry name" value="UDP-N-ACETYLGLUCOSAMINE 1-CARBOXYVINYLTRANSFERASE"/>
    <property type="match status" value="1"/>
</dbReference>
<feature type="binding site" evidence="12">
    <location>
        <begin position="22"/>
        <end position="23"/>
    </location>
    <ligand>
        <name>phosphoenolpyruvate</name>
        <dbReference type="ChEBI" id="CHEBI:58702"/>
    </ligand>
</feature>
<evidence type="ECO:0000256" key="1">
    <source>
        <dbReference type="ARBA" id="ARBA00004496"/>
    </source>
</evidence>
<evidence type="ECO:0000256" key="6">
    <source>
        <dbReference type="ARBA" id="ARBA00022960"/>
    </source>
</evidence>
<dbReference type="InterPro" id="IPR036968">
    <property type="entry name" value="Enolpyruvate_Tfrase_sf"/>
</dbReference>
<evidence type="ECO:0000256" key="8">
    <source>
        <dbReference type="ARBA" id="ARBA00023306"/>
    </source>
</evidence>
<dbReference type="SUPFAM" id="SSF55205">
    <property type="entry name" value="EPT/RTPC-like"/>
    <property type="match status" value="1"/>
</dbReference>
<feature type="binding site" evidence="12">
    <location>
        <position position="305"/>
    </location>
    <ligand>
        <name>UDP-N-acetyl-alpha-D-glucosamine</name>
        <dbReference type="ChEBI" id="CHEBI:57705"/>
    </ligand>
</feature>
<reference evidence="15" key="1">
    <citation type="journal article" date="2019" name="Int. J. Syst. Evol. Microbiol.">
        <title>The Global Catalogue of Microorganisms (GCM) 10K type strain sequencing project: providing services to taxonomists for standard genome sequencing and annotation.</title>
        <authorList>
            <consortium name="The Broad Institute Genomics Platform"/>
            <consortium name="The Broad Institute Genome Sequencing Center for Infectious Disease"/>
            <person name="Wu L."/>
            <person name="Ma J."/>
        </authorList>
    </citation>
    <scope>NUCLEOTIDE SEQUENCE [LARGE SCALE GENOMIC DNA]</scope>
    <source>
        <strain evidence="15">NBRC 110044</strain>
    </source>
</reference>
<dbReference type="CDD" id="cd01555">
    <property type="entry name" value="UdpNAET"/>
    <property type="match status" value="1"/>
</dbReference>
<feature type="active site" description="Proton donor" evidence="12">
    <location>
        <position position="117"/>
    </location>
</feature>
<gene>
    <name evidence="12 14" type="primary">murA</name>
    <name evidence="14" type="ORF">GCM10007907_06790</name>
</gene>
<evidence type="ECO:0000313" key="15">
    <source>
        <dbReference type="Proteomes" id="UP001156706"/>
    </source>
</evidence>
<keyword evidence="12" id="KW-0670">Pyruvate</keyword>
<protein>
    <recommendedName>
        <fullName evidence="12">UDP-N-acetylglucosamine 1-carboxyvinyltransferase</fullName>
        <ecNumber evidence="12">2.5.1.7</ecNumber>
    </recommendedName>
    <alternativeName>
        <fullName evidence="12">Enoylpyruvate transferase</fullName>
    </alternativeName>
    <alternativeName>
        <fullName evidence="12">UDP-N-acetylglucosamine enolpyruvyl transferase</fullName>
        <shortName evidence="12">EPT</shortName>
    </alternativeName>
</protein>
<evidence type="ECO:0000256" key="2">
    <source>
        <dbReference type="ARBA" id="ARBA00004752"/>
    </source>
</evidence>
<comment type="caution">
    <text evidence="12">Lacks conserved residue(s) required for the propagation of feature annotation.</text>
</comment>
<evidence type="ECO:0000313" key="14">
    <source>
        <dbReference type="EMBL" id="GLR11889.1"/>
    </source>
</evidence>
<dbReference type="Pfam" id="PF00275">
    <property type="entry name" value="EPSP_synthase"/>
    <property type="match status" value="1"/>
</dbReference>
<feature type="domain" description="Enolpyruvate transferase" evidence="13">
    <location>
        <begin position="7"/>
        <end position="406"/>
    </location>
</feature>
<dbReference type="InterPro" id="IPR050068">
    <property type="entry name" value="MurA_subfamily"/>
</dbReference>
<dbReference type="PANTHER" id="PTHR43783">
    <property type="entry name" value="UDP-N-ACETYLGLUCOSAMINE 1-CARBOXYVINYLTRANSFERASE"/>
    <property type="match status" value="1"/>
</dbReference>
<dbReference type="EMBL" id="BSOG01000001">
    <property type="protein sequence ID" value="GLR11889.1"/>
    <property type="molecule type" value="Genomic_DNA"/>
</dbReference>
<evidence type="ECO:0000256" key="7">
    <source>
        <dbReference type="ARBA" id="ARBA00022984"/>
    </source>
</evidence>
<dbReference type="InterPro" id="IPR005750">
    <property type="entry name" value="UDP_GlcNAc_COvinyl_MurA"/>
</dbReference>
<dbReference type="HAMAP" id="MF_00111">
    <property type="entry name" value="MurA"/>
    <property type="match status" value="1"/>
</dbReference>
<comment type="catalytic activity">
    <reaction evidence="11 12">
        <text>phosphoenolpyruvate + UDP-N-acetyl-alpha-D-glucosamine = UDP-N-acetyl-3-O-(1-carboxyvinyl)-alpha-D-glucosamine + phosphate</text>
        <dbReference type="Rhea" id="RHEA:18681"/>
        <dbReference type="ChEBI" id="CHEBI:43474"/>
        <dbReference type="ChEBI" id="CHEBI:57705"/>
        <dbReference type="ChEBI" id="CHEBI:58702"/>
        <dbReference type="ChEBI" id="CHEBI:68483"/>
        <dbReference type="EC" id="2.5.1.7"/>
    </reaction>
</comment>
<comment type="pathway">
    <text evidence="2 12">Cell wall biogenesis; peptidoglycan biosynthesis.</text>
</comment>
<comment type="caution">
    <text evidence="14">The sequence shown here is derived from an EMBL/GenBank/DDBJ whole genome shotgun (WGS) entry which is preliminary data.</text>
</comment>
<keyword evidence="9 12" id="KW-0961">Cell wall biogenesis/degradation</keyword>
<dbReference type="NCBIfam" id="TIGR01072">
    <property type="entry name" value="murA"/>
    <property type="match status" value="1"/>
</dbReference>
<accession>A0ABQ5YAS0</accession>
<evidence type="ECO:0000256" key="11">
    <source>
        <dbReference type="ARBA" id="ARBA00047527"/>
    </source>
</evidence>
<feature type="binding site" evidence="12">
    <location>
        <position position="327"/>
    </location>
    <ligand>
        <name>UDP-N-acetyl-alpha-D-glucosamine</name>
        <dbReference type="ChEBI" id="CHEBI:57705"/>
    </ligand>
</feature>
<organism evidence="14 15">
    <name type="scientific">Chitinimonas prasina</name>
    <dbReference type="NCBI Taxonomy" id="1434937"/>
    <lineage>
        <taxon>Bacteria</taxon>
        <taxon>Pseudomonadati</taxon>
        <taxon>Pseudomonadota</taxon>
        <taxon>Betaproteobacteria</taxon>
        <taxon>Neisseriales</taxon>
        <taxon>Chitinibacteraceae</taxon>
        <taxon>Chitinimonas</taxon>
    </lineage>
</organism>
<comment type="similarity">
    <text evidence="10 12">Belongs to the EPSP synthase family. MurA subfamily.</text>
</comment>
<name>A0ABQ5YAS0_9NEIS</name>
<keyword evidence="8 12" id="KW-0131">Cell cycle</keyword>
<dbReference type="InterPro" id="IPR013792">
    <property type="entry name" value="RNA3'P_cycl/enolpyr_Trfase_a/b"/>
</dbReference>
<evidence type="ECO:0000256" key="4">
    <source>
        <dbReference type="ARBA" id="ARBA00022618"/>
    </source>
</evidence>
<dbReference type="InterPro" id="IPR001986">
    <property type="entry name" value="Enolpyruvate_Tfrase_dom"/>
</dbReference>
<keyword evidence="4 12" id="KW-0132">Cell division</keyword>
<dbReference type="EC" id="2.5.1.7" evidence="12"/>
<comment type="function">
    <text evidence="12">Cell wall formation. Adds enolpyruvyl to UDP-N-acetylglucosamine.</text>
</comment>
<evidence type="ECO:0000256" key="9">
    <source>
        <dbReference type="ARBA" id="ARBA00023316"/>
    </source>
</evidence>
<sequence>MDKLSITGGNPLSGEITISGAKNAALPILCASLLTADTLRLTNVPQLRDVMTTQKLLQGMGMRVMTDNVHEFELTGASVDKLEAPYELVKTMRASILVLGPTLARFGEARVSLPGGCAIGSRPVGEHIKGLQAMGAEINIEHGYIHARAKRLKGARIITDMVTVTGTENLLMAAVLADGVSTIENAAREPEVVDLAECLIKMGARITGHGTDTIRIEGVERLHGAEHAVMPDRIETGTFLCAVMMARGRVVLRNTRADILDSVLDKLREAGAYIEAGDGWIAIEMRERAKAVSIRTLPYPAFPTDMQAQFMAMNTLATGTSVITETIFENRFMHVSELARMGADIHIDGHTAVVKGVDKLSGATVMATDLRASASLVIAGLAAEGETIVDRIYHLDRGYEHIEAKLGGVGADIKRVGTAAH</sequence>
<evidence type="ECO:0000256" key="3">
    <source>
        <dbReference type="ARBA" id="ARBA00022490"/>
    </source>
</evidence>
<evidence type="ECO:0000256" key="10">
    <source>
        <dbReference type="ARBA" id="ARBA00038367"/>
    </source>
</evidence>
<keyword evidence="7 12" id="KW-0573">Peptidoglycan synthesis</keyword>
<keyword evidence="6 12" id="KW-0133">Cell shape</keyword>
<keyword evidence="5 12" id="KW-0808">Transferase</keyword>
<dbReference type="RefSeq" id="WP_284195031.1">
    <property type="nucleotide sequence ID" value="NZ_BSOG01000001.1"/>
</dbReference>
<dbReference type="Gene3D" id="3.65.10.10">
    <property type="entry name" value="Enolpyruvate transferase domain"/>
    <property type="match status" value="2"/>
</dbReference>
<keyword evidence="15" id="KW-1185">Reference proteome</keyword>
<dbReference type="NCBIfam" id="NF006873">
    <property type="entry name" value="PRK09369.1"/>
    <property type="match status" value="1"/>
</dbReference>
<dbReference type="Proteomes" id="UP001156706">
    <property type="component" value="Unassembled WGS sequence"/>
</dbReference>
<feature type="binding site" evidence="12">
    <location>
        <position position="93"/>
    </location>
    <ligand>
        <name>UDP-N-acetyl-alpha-D-glucosamine</name>
        <dbReference type="ChEBI" id="CHEBI:57705"/>
    </ligand>
</feature>
<evidence type="ECO:0000256" key="5">
    <source>
        <dbReference type="ARBA" id="ARBA00022679"/>
    </source>
</evidence>
<evidence type="ECO:0000256" key="12">
    <source>
        <dbReference type="HAMAP-Rule" id="MF_00111"/>
    </source>
</evidence>
<evidence type="ECO:0000259" key="13">
    <source>
        <dbReference type="Pfam" id="PF00275"/>
    </source>
</evidence>
<proteinExistence type="inferred from homology"/>